<organism evidence="1 2">
    <name type="scientific">Datura stramonium</name>
    <name type="common">Jimsonweed</name>
    <name type="synonym">Common thornapple</name>
    <dbReference type="NCBI Taxonomy" id="4076"/>
    <lineage>
        <taxon>Eukaryota</taxon>
        <taxon>Viridiplantae</taxon>
        <taxon>Streptophyta</taxon>
        <taxon>Embryophyta</taxon>
        <taxon>Tracheophyta</taxon>
        <taxon>Spermatophyta</taxon>
        <taxon>Magnoliopsida</taxon>
        <taxon>eudicotyledons</taxon>
        <taxon>Gunneridae</taxon>
        <taxon>Pentapetalae</taxon>
        <taxon>asterids</taxon>
        <taxon>lamiids</taxon>
        <taxon>Solanales</taxon>
        <taxon>Solanaceae</taxon>
        <taxon>Solanoideae</taxon>
        <taxon>Datureae</taxon>
        <taxon>Datura</taxon>
    </lineage>
</organism>
<comment type="caution">
    <text evidence="1">The sequence shown here is derived from an EMBL/GenBank/DDBJ whole genome shotgun (WGS) entry which is preliminary data.</text>
</comment>
<dbReference type="EMBL" id="JACEIK010006064">
    <property type="protein sequence ID" value="MCE2055030.1"/>
    <property type="molecule type" value="Genomic_DNA"/>
</dbReference>
<feature type="non-terminal residue" evidence="1">
    <location>
        <position position="1"/>
    </location>
</feature>
<evidence type="ECO:0000313" key="1">
    <source>
        <dbReference type="EMBL" id="MCE2055030.1"/>
    </source>
</evidence>
<protein>
    <submittedName>
        <fullName evidence="1">Uncharacterized protein</fullName>
    </submittedName>
</protein>
<name>A0ABS8W1G5_DATST</name>
<gene>
    <name evidence="1" type="ORF">HAX54_041810</name>
</gene>
<accession>A0ABS8W1G5</accession>
<evidence type="ECO:0000313" key="2">
    <source>
        <dbReference type="Proteomes" id="UP000823775"/>
    </source>
</evidence>
<sequence>AAVDVSMFELSGYVTGPRALARLWVIMQSLIAGPRALARLWVILQLLYLDPEPWLNYGS</sequence>
<dbReference type="Proteomes" id="UP000823775">
    <property type="component" value="Unassembled WGS sequence"/>
</dbReference>
<reference evidence="1 2" key="1">
    <citation type="journal article" date="2021" name="BMC Genomics">
        <title>Datura genome reveals duplications of psychoactive alkaloid biosynthetic genes and high mutation rate following tissue culture.</title>
        <authorList>
            <person name="Rajewski A."/>
            <person name="Carter-House D."/>
            <person name="Stajich J."/>
            <person name="Litt A."/>
        </authorList>
    </citation>
    <scope>NUCLEOTIDE SEQUENCE [LARGE SCALE GENOMIC DNA]</scope>
    <source>
        <strain evidence="1">AR-01</strain>
    </source>
</reference>
<proteinExistence type="predicted"/>
<keyword evidence="2" id="KW-1185">Reference proteome</keyword>